<organism evidence="11">
    <name type="scientific">Brugia pahangi</name>
    <name type="common">Filarial nematode worm</name>
    <dbReference type="NCBI Taxonomy" id="6280"/>
    <lineage>
        <taxon>Eukaryota</taxon>
        <taxon>Metazoa</taxon>
        <taxon>Ecdysozoa</taxon>
        <taxon>Nematoda</taxon>
        <taxon>Chromadorea</taxon>
        <taxon>Rhabditida</taxon>
        <taxon>Spirurina</taxon>
        <taxon>Spiruromorpha</taxon>
        <taxon>Filarioidea</taxon>
        <taxon>Onchocercidae</taxon>
        <taxon>Brugia</taxon>
    </lineage>
</organism>
<dbReference type="PANTHER" id="PTHR12843">
    <property type="entry name" value="PROTEIN-LYSINE N-METHYLTRANSFERASE METTL10"/>
    <property type="match status" value="1"/>
</dbReference>
<dbReference type="HAMAP" id="MF_03188">
    <property type="entry name" value="Methyltr_EFM4"/>
    <property type="match status" value="1"/>
</dbReference>
<gene>
    <name evidence="9" type="ORF">BPAG_LOCUS1961</name>
</gene>
<dbReference type="WBParaSite" id="BPAG_0000199101-mRNA-1">
    <property type="protein sequence ID" value="BPAG_0000199101-mRNA-1"/>
    <property type="gene ID" value="BPAG_0000199101"/>
</dbReference>
<dbReference type="GO" id="GO:0005737">
    <property type="term" value="C:cytoplasm"/>
    <property type="evidence" value="ECO:0007669"/>
    <property type="project" value="UniProtKB-SubCell"/>
</dbReference>
<accession>A0A158PQH7</accession>
<reference evidence="9 10" key="2">
    <citation type="submission" date="2018-11" db="EMBL/GenBank/DDBJ databases">
        <authorList>
            <consortium name="Pathogen Informatics"/>
        </authorList>
    </citation>
    <scope>NUCLEOTIDE SEQUENCE [LARGE SCALE GENOMIC DNA]</scope>
</reference>
<proteinExistence type="inferred from homology"/>
<comment type="subcellular location">
    <subcellularLocation>
        <location evidence="5">Cytoplasm</location>
    </subcellularLocation>
</comment>
<evidence type="ECO:0000313" key="9">
    <source>
        <dbReference type="EMBL" id="VDN83147.1"/>
    </source>
</evidence>
<dbReference type="Pfam" id="PF13847">
    <property type="entry name" value="Methyltransf_31"/>
    <property type="match status" value="1"/>
</dbReference>
<keyword evidence="7" id="KW-0812">Transmembrane</keyword>
<evidence type="ECO:0000256" key="4">
    <source>
        <dbReference type="ARBA" id="ARBA00022691"/>
    </source>
</evidence>
<dbReference type="InterPro" id="IPR013783">
    <property type="entry name" value="Ig-like_fold"/>
</dbReference>
<feature type="region of interest" description="Disordered" evidence="6">
    <location>
        <begin position="67"/>
        <end position="336"/>
    </location>
</feature>
<dbReference type="CDD" id="cd02440">
    <property type="entry name" value="AdoMet_MTases"/>
    <property type="match status" value="1"/>
</dbReference>
<evidence type="ECO:0000256" key="3">
    <source>
        <dbReference type="ARBA" id="ARBA00022679"/>
    </source>
</evidence>
<evidence type="ECO:0000313" key="11">
    <source>
        <dbReference type="WBParaSite" id="BPAG_0000199101-mRNA-1"/>
    </source>
</evidence>
<dbReference type="InterPro" id="IPR029063">
    <property type="entry name" value="SAM-dependent_MTases_sf"/>
</dbReference>
<comment type="similarity">
    <text evidence="5">Belongs to the class I-like SAM-binding methyltransferase superfamily. EFM4 family.</text>
</comment>
<dbReference type="EMBL" id="UZAD01000210">
    <property type="protein sequence ID" value="VDN83147.1"/>
    <property type="molecule type" value="Genomic_DNA"/>
</dbReference>
<dbReference type="PANTHER" id="PTHR12843:SF5">
    <property type="entry name" value="EEF1A LYSINE METHYLTRANSFERASE 2"/>
    <property type="match status" value="1"/>
</dbReference>
<evidence type="ECO:0000256" key="6">
    <source>
        <dbReference type="SAM" id="MobiDB-lite"/>
    </source>
</evidence>
<name>A0A158PQH7_BRUPA</name>
<dbReference type="STRING" id="6280.A0A158PQH7"/>
<dbReference type="Proteomes" id="UP000278627">
    <property type="component" value="Unassembled WGS sequence"/>
</dbReference>
<dbReference type="InterPro" id="IPR000535">
    <property type="entry name" value="MSP_dom"/>
</dbReference>
<dbReference type="SUPFAM" id="SSF49354">
    <property type="entry name" value="PapD-like"/>
    <property type="match status" value="1"/>
</dbReference>
<evidence type="ECO:0000313" key="10">
    <source>
        <dbReference type="Proteomes" id="UP000278627"/>
    </source>
</evidence>
<dbReference type="Gene3D" id="2.60.40.10">
    <property type="entry name" value="Immunoglobulins"/>
    <property type="match status" value="1"/>
</dbReference>
<dbReference type="PROSITE" id="PS50202">
    <property type="entry name" value="MSP"/>
    <property type="match status" value="1"/>
</dbReference>
<dbReference type="Gene3D" id="3.40.50.150">
    <property type="entry name" value="Vaccinia Virus protein VP39"/>
    <property type="match status" value="1"/>
</dbReference>
<keyword evidence="2 5" id="KW-0489">Methyltransferase</keyword>
<keyword evidence="7" id="KW-0472">Membrane</keyword>
<sequence>MLYVYHYATFCLLQLLQKYEVRKAIKFAASTLLMWIFITITGLFKILIIFTYLIILCKGKKAKMKNQVCTPSTKEKEEIHSKKEKEEKSGSKKSKKLESGKERKSGGKFSPSNEGEKNEPNLGSDDTRDKDKLRKDNEKEGKKRRKKEEKDEKEEEKSGRKKEKEMNEASEKEDEGKKKREKDEMKDKSYGSKKNKKEQRESDKKSDEKEGRESEGHKDSAVGKESEKRESSKRKEEEKESGQKKEEREKEDKDDEIKKDKEKEGEEKEDKGEDEKGESEKKEEGEKKEEEEKKEEQKKEEEGKKEEAKKEEEKEEEKKEEQKKEEEEQKEEVTYDPKELKFTLAGGSVKFTTKNGTGKRQALKIKCSDNFLYRVNPVFSFVEPGAEQTIEVIRQSGNPKIDKLVLIHTPAEVGEIDAPALFKKPITYTNFIIPLLFVNFVQNYHCNSLLIPIFSNYTLERDMANESPRNVTEDEIICSKLATKEYWIEHYERELKNFEEFGDEGEIWFGHTAENRLVKYVSGNEQLSKSCKLIDFGCGNGSLLRALRQEGYSHLCGVDYSKEAISLARKLADKKYAGSIQIDFRVVDLLSEDINLGKFDAVLDKGTWDALSLSVDRDYRLKKYKANVCRTLRSSGFFIICSCNFSRDELKKQFVGEELGFLEEVPSKNIFEFGGRKGSTTTCMVNISEPA</sequence>
<dbReference type="AlphaFoldDB" id="A0A158PQH7"/>
<dbReference type="InterPro" id="IPR008962">
    <property type="entry name" value="PapD-like_sf"/>
</dbReference>
<feature type="compositionally biased region" description="Basic and acidic residues" evidence="6">
    <location>
        <begin position="114"/>
        <end position="141"/>
    </location>
</feature>
<evidence type="ECO:0000256" key="2">
    <source>
        <dbReference type="ARBA" id="ARBA00022603"/>
    </source>
</evidence>
<dbReference type="EC" id="2.1.1.-" evidence="5"/>
<dbReference type="Pfam" id="PF00635">
    <property type="entry name" value="Motile_Sperm"/>
    <property type="match status" value="1"/>
</dbReference>
<reference evidence="11" key="1">
    <citation type="submission" date="2016-04" db="UniProtKB">
        <authorList>
            <consortium name="WormBaseParasite"/>
        </authorList>
    </citation>
    <scope>IDENTIFICATION</scope>
</reference>
<keyword evidence="3 5" id="KW-0808">Transferase</keyword>
<evidence type="ECO:0000256" key="1">
    <source>
        <dbReference type="ARBA" id="ARBA00022490"/>
    </source>
</evidence>
<feature type="compositionally biased region" description="Basic and acidic residues" evidence="6">
    <location>
        <begin position="198"/>
        <end position="336"/>
    </location>
</feature>
<keyword evidence="10" id="KW-1185">Reference proteome</keyword>
<feature type="compositionally biased region" description="Basic and acidic residues" evidence="6">
    <location>
        <begin position="73"/>
        <end position="105"/>
    </location>
</feature>
<keyword evidence="4 5" id="KW-0949">S-adenosyl-L-methionine</keyword>
<feature type="transmembrane region" description="Helical" evidence="7">
    <location>
        <begin position="32"/>
        <end position="55"/>
    </location>
</feature>
<dbReference type="InterPro" id="IPR025714">
    <property type="entry name" value="Methyltranfer_dom"/>
</dbReference>
<comment type="function">
    <text evidence="5">S-adenosyl-L-methionine-dependent protein-lysine N-methyltransferase that methylates elongation factor 1-alpha.</text>
</comment>
<dbReference type="GO" id="GO:0016279">
    <property type="term" value="F:protein-lysine N-methyltransferase activity"/>
    <property type="evidence" value="ECO:0007669"/>
    <property type="project" value="UniProtKB-UniRule"/>
</dbReference>
<dbReference type="InterPro" id="IPR026635">
    <property type="entry name" value="Efm4/METTL10"/>
</dbReference>
<dbReference type="SUPFAM" id="SSF53335">
    <property type="entry name" value="S-adenosyl-L-methionine-dependent methyltransferases"/>
    <property type="match status" value="1"/>
</dbReference>
<evidence type="ECO:0000259" key="8">
    <source>
        <dbReference type="PROSITE" id="PS50202"/>
    </source>
</evidence>
<protein>
    <recommendedName>
        <fullName evidence="5">Protein-lysine N-methyltransferase BPAG_LOCUS1961</fullName>
        <ecNumber evidence="5">2.1.1.-</ecNumber>
    </recommendedName>
</protein>
<dbReference type="GO" id="GO:0032259">
    <property type="term" value="P:methylation"/>
    <property type="evidence" value="ECO:0007669"/>
    <property type="project" value="UniProtKB-KW"/>
</dbReference>
<keyword evidence="1 5" id="KW-0963">Cytoplasm</keyword>
<feature type="domain" description="MSP" evidence="8">
    <location>
        <begin position="332"/>
        <end position="436"/>
    </location>
</feature>
<evidence type="ECO:0000256" key="5">
    <source>
        <dbReference type="HAMAP-Rule" id="MF_03188"/>
    </source>
</evidence>
<evidence type="ECO:0000256" key="7">
    <source>
        <dbReference type="SAM" id="Phobius"/>
    </source>
</evidence>
<keyword evidence="7" id="KW-1133">Transmembrane helix</keyword>
<feature type="compositionally biased region" description="Basic and acidic residues" evidence="6">
    <location>
        <begin position="155"/>
        <end position="190"/>
    </location>
</feature>